<evidence type="ECO:0000313" key="2">
    <source>
        <dbReference type="EMBL" id="KAK2108661.1"/>
    </source>
</evidence>
<dbReference type="Proteomes" id="UP001266305">
    <property type="component" value="Unassembled WGS sequence"/>
</dbReference>
<proteinExistence type="predicted"/>
<feature type="transmembrane region" description="Helical" evidence="1">
    <location>
        <begin position="54"/>
        <end position="73"/>
    </location>
</feature>
<reference evidence="2 3" key="1">
    <citation type="submission" date="2023-05" db="EMBL/GenBank/DDBJ databases">
        <title>B98-5 Cell Line De Novo Hybrid Assembly: An Optical Mapping Approach.</title>
        <authorList>
            <person name="Kananen K."/>
            <person name="Auerbach J.A."/>
            <person name="Kautto E."/>
            <person name="Blachly J.S."/>
        </authorList>
    </citation>
    <scope>NUCLEOTIDE SEQUENCE [LARGE SCALE GENOMIC DNA]</scope>
    <source>
        <strain evidence="2">B95-8</strain>
        <tissue evidence="2">Cell line</tissue>
    </source>
</reference>
<keyword evidence="1" id="KW-1133">Transmembrane helix</keyword>
<sequence length="297" mass="31925">MQSAGLQRAYRGGSGNIMGGGGNFGGGGSNFGFSRNFGGRRGLSEVVEVVAAEIVAPMMVVLVLVIEGATVVVDQDMEIKMMDMVVEDMMVTMKEETLAVVTVVVAGTMMILEITVDNSNQILDSRKGVVLVEAAQVVSMVVVIDLREEVVDKKHPNTIFVALNRFLTIQQHQGPCECIGKVSWLLLGVAASQQDSLGAAADGQLLPSHNVRQSGGYTSHHGRSHEEFGDHHSELLHLPSITGMWRGSFTGDKITLLPRSQISPSTRIRASDFLGDPVFKSRQKVTAAALHVLIFLS</sequence>
<comment type="caution">
    <text evidence="2">The sequence shown here is derived from an EMBL/GenBank/DDBJ whole genome shotgun (WGS) entry which is preliminary data.</text>
</comment>
<evidence type="ECO:0000256" key="1">
    <source>
        <dbReference type="SAM" id="Phobius"/>
    </source>
</evidence>
<organism evidence="2 3">
    <name type="scientific">Saguinus oedipus</name>
    <name type="common">Cotton-top tamarin</name>
    <name type="synonym">Oedipomidas oedipus</name>
    <dbReference type="NCBI Taxonomy" id="9490"/>
    <lineage>
        <taxon>Eukaryota</taxon>
        <taxon>Metazoa</taxon>
        <taxon>Chordata</taxon>
        <taxon>Craniata</taxon>
        <taxon>Vertebrata</taxon>
        <taxon>Euteleostomi</taxon>
        <taxon>Mammalia</taxon>
        <taxon>Eutheria</taxon>
        <taxon>Euarchontoglires</taxon>
        <taxon>Primates</taxon>
        <taxon>Haplorrhini</taxon>
        <taxon>Platyrrhini</taxon>
        <taxon>Cebidae</taxon>
        <taxon>Callitrichinae</taxon>
        <taxon>Saguinus</taxon>
    </lineage>
</organism>
<keyword evidence="1" id="KW-0472">Membrane</keyword>
<feature type="transmembrane region" description="Helical" evidence="1">
    <location>
        <begin position="98"/>
        <end position="116"/>
    </location>
</feature>
<keyword evidence="1" id="KW-0812">Transmembrane</keyword>
<keyword evidence="3" id="KW-1185">Reference proteome</keyword>
<gene>
    <name evidence="2" type="ORF">P7K49_013826</name>
</gene>
<accession>A0ABQ9VH79</accession>
<evidence type="ECO:0000313" key="3">
    <source>
        <dbReference type="Proteomes" id="UP001266305"/>
    </source>
</evidence>
<name>A0ABQ9VH79_SAGOE</name>
<dbReference type="EMBL" id="JASSZA010000006">
    <property type="protein sequence ID" value="KAK2108661.1"/>
    <property type="molecule type" value="Genomic_DNA"/>
</dbReference>
<protein>
    <submittedName>
        <fullName evidence="2">Uncharacterized protein</fullName>
    </submittedName>
</protein>